<evidence type="ECO:0000256" key="6">
    <source>
        <dbReference type="ARBA" id="ARBA00037818"/>
    </source>
</evidence>
<keyword evidence="4" id="KW-0966">Cell projection</keyword>
<protein>
    <submittedName>
        <fullName evidence="8">MSP domain protein</fullName>
    </submittedName>
</protein>
<gene>
    <name evidence="8" type="ORF">ANCDUO_06135</name>
</gene>
<evidence type="ECO:0000313" key="9">
    <source>
        <dbReference type="Proteomes" id="UP000054047"/>
    </source>
</evidence>
<dbReference type="AlphaFoldDB" id="A0A0C2GQF9"/>
<dbReference type="GO" id="GO:0031143">
    <property type="term" value="C:pseudopodium"/>
    <property type="evidence" value="ECO:0007669"/>
    <property type="project" value="UniProtKB-SubCell"/>
</dbReference>
<dbReference type="SUPFAM" id="SSF49354">
    <property type="entry name" value="PapD-like"/>
    <property type="match status" value="1"/>
</dbReference>
<evidence type="ECO:0000256" key="1">
    <source>
        <dbReference type="ARBA" id="ARBA00004245"/>
    </source>
</evidence>
<dbReference type="Gene3D" id="2.60.40.10">
    <property type="entry name" value="Immunoglobulins"/>
    <property type="match status" value="1"/>
</dbReference>
<organism evidence="8 9">
    <name type="scientific">Ancylostoma duodenale</name>
    <dbReference type="NCBI Taxonomy" id="51022"/>
    <lineage>
        <taxon>Eukaryota</taxon>
        <taxon>Metazoa</taxon>
        <taxon>Ecdysozoa</taxon>
        <taxon>Nematoda</taxon>
        <taxon>Chromadorea</taxon>
        <taxon>Rhabditida</taxon>
        <taxon>Rhabditina</taxon>
        <taxon>Rhabditomorpha</taxon>
        <taxon>Strongyloidea</taxon>
        <taxon>Ancylostomatidae</taxon>
        <taxon>Ancylostomatinae</taxon>
        <taxon>Ancylostoma</taxon>
    </lineage>
</organism>
<feature type="domain" description="MSP" evidence="7">
    <location>
        <begin position="8"/>
        <end position="117"/>
    </location>
</feature>
<dbReference type="InterPro" id="IPR008962">
    <property type="entry name" value="PapD-like_sf"/>
</dbReference>
<dbReference type="PANTHER" id="PTHR22920">
    <property type="entry name" value="MAJOR SPERM PROTEIN"/>
    <property type="match status" value="1"/>
</dbReference>
<dbReference type="PANTHER" id="PTHR22920:SF7">
    <property type="entry name" value="MSP DOMAIN-CONTAINING PROTEIN-RELATED"/>
    <property type="match status" value="1"/>
</dbReference>
<dbReference type="InterPro" id="IPR013783">
    <property type="entry name" value="Ig-like_fold"/>
</dbReference>
<accession>A0A0C2GQF9</accession>
<dbReference type="Proteomes" id="UP000054047">
    <property type="component" value="Unassembled WGS sequence"/>
</dbReference>
<dbReference type="Pfam" id="PF00635">
    <property type="entry name" value="Motile_Sperm"/>
    <property type="match status" value="1"/>
</dbReference>
<keyword evidence="3" id="KW-0206">Cytoskeleton</keyword>
<keyword evidence="9" id="KW-1185">Reference proteome</keyword>
<dbReference type="InterPro" id="IPR000535">
    <property type="entry name" value="MSP_dom"/>
</dbReference>
<dbReference type="OrthoDB" id="5918453at2759"/>
<evidence type="ECO:0000313" key="8">
    <source>
        <dbReference type="EMBL" id="KIH63560.1"/>
    </source>
</evidence>
<evidence type="ECO:0000259" key="7">
    <source>
        <dbReference type="PROSITE" id="PS50202"/>
    </source>
</evidence>
<dbReference type="InterPro" id="IPR051155">
    <property type="entry name" value="Nematode_MSP"/>
</dbReference>
<evidence type="ECO:0000256" key="3">
    <source>
        <dbReference type="ARBA" id="ARBA00023212"/>
    </source>
</evidence>
<dbReference type="PROSITE" id="PS50202">
    <property type="entry name" value="MSP"/>
    <property type="match status" value="1"/>
</dbReference>
<comment type="function">
    <text evidence="5">Central component in molecular interactions underlying sperm crawling. Forms an extensive filament system that extends from sperm villipoda, along the leading edge of the pseudopod.</text>
</comment>
<sequence>MASVPPGDINTQPNSKIVFNAPYDDKHTYHIKITNASGRRIGWAIKTTNMRRLGVDPACGVLDPKESTLMAVSCDVFDYGREVKSYPAGVYQPSWTNRTFVPGHEQRPYHRRVVQHP</sequence>
<dbReference type="EMBL" id="KN728582">
    <property type="protein sequence ID" value="KIH63560.1"/>
    <property type="molecule type" value="Genomic_DNA"/>
</dbReference>
<comment type="subcellular location">
    <subcellularLocation>
        <location evidence="6">Cell projection</location>
        <location evidence="6">Pseudopodium</location>
    </subcellularLocation>
    <subcellularLocation>
        <location evidence="1">Cytoplasm</location>
        <location evidence="1">Cytoskeleton</location>
    </subcellularLocation>
</comment>
<name>A0A0C2GQF9_9BILA</name>
<evidence type="ECO:0000256" key="2">
    <source>
        <dbReference type="ARBA" id="ARBA00022490"/>
    </source>
</evidence>
<reference evidence="8 9" key="1">
    <citation type="submission" date="2013-12" db="EMBL/GenBank/DDBJ databases">
        <title>Draft genome of the parsitic nematode Ancylostoma duodenale.</title>
        <authorList>
            <person name="Mitreva M."/>
        </authorList>
    </citation>
    <scope>NUCLEOTIDE SEQUENCE [LARGE SCALE GENOMIC DNA]</scope>
    <source>
        <strain evidence="8 9">Zhejiang</strain>
    </source>
</reference>
<dbReference type="GO" id="GO:0005856">
    <property type="term" value="C:cytoskeleton"/>
    <property type="evidence" value="ECO:0007669"/>
    <property type="project" value="UniProtKB-SubCell"/>
</dbReference>
<proteinExistence type="predicted"/>
<evidence type="ECO:0000256" key="5">
    <source>
        <dbReference type="ARBA" id="ARBA00037744"/>
    </source>
</evidence>
<evidence type="ECO:0000256" key="4">
    <source>
        <dbReference type="ARBA" id="ARBA00023273"/>
    </source>
</evidence>
<keyword evidence="2" id="KW-0963">Cytoplasm</keyword>